<dbReference type="GO" id="GO:0009311">
    <property type="term" value="P:oligosaccharide metabolic process"/>
    <property type="evidence" value="ECO:0007669"/>
    <property type="project" value="TreeGrafter"/>
</dbReference>
<evidence type="ECO:0000256" key="4">
    <source>
        <dbReference type="ARBA" id="ARBA00022801"/>
    </source>
</evidence>
<dbReference type="GO" id="GO:0004557">
    <property type="term" value="F:alpha-galactosidase activity"/>
    <property type="evidence" value="ECO:0007669"/>
    <property type="project" value="TreeGrafter"/>
</dbReference>
<dbReference type="Pfam" id="PF17450">
    <property type="entry name" value="Melibiase_2_C"/>
    <property type="match status" value="1"/>
</dbReference>
<keyword evidence="4 10" id="KW-0378">Hydrolase</keyword>
<evidence type="ECO:0000256" key="7">
    <source>
        <dbReference type="ARBA" id="ARBA00023180"/>
    </source>
</evidence>
<evidence type="ECO:0000256" key="10">
    <source>
        <dbReference type="RuleBase" id="RU361168"/>
    </source>
</evidence>
<dbReference type="InterPro" id="IPR017853">
    <property type="entry name" value="GH"/>
</dbReference>
<evidence type="ECO:0000256" key="9">
    <source>
        <dbReference type="ARBA" id="ARBA00023295"/>
    </source>
</evidence>
<dbReference type="GO" id="GO:0016139">
    <property type="term" value="P:glycoside catabolic process"/>
    <property type="evidence" value="ECO:0007669"/>
    <property type="project" value="TreeGrafter"/>
</dbReference>
<dbReference type="PANTHER" id="PTHR11452">
    <property type="entry name" value="ALPHA-GALACTOSIDASE/ALPHA-N-ACETYLGALACTOSAMINIDASE"/>
    <property type="match status" value="1"/>
</dbReference>
<dbReference type="InterPro" id="IPR002241">
    <property type="entry name" value="Glyco_hydro_27"/>
</dbReference>
<dbReference type="GO" id="GO:0019377">
    <property type="term" value="P:glycolipid catabolic process"/>
    <property type="evidence" value="ECO:0007669"/>
    <property type="project" value="UniProtKB-ARBA"/>
</dbReference>
<feature type="domain" description="Alpha galactosidase A C-terminal" evidence="13">
    <location>
        <begin position="384"/>
        <end position="473"/>
    </location>
</feature>
<sequence length="551" mass="61312">MRRTRKRRPRGDPVSALSDANSAAPRAGRRSQITGASRPRARDIALEERSVRQMRRRPAVFSDDTVAASAAMRLLLVPLLFLGAWSPALCLENGVARTPPMGWLAWERFLCNTDCAREPDKCISERLFKEMAEALVSEGYRDVGYEYVNIDDCWMTSERDATGRLQADPARFPNGIKHMADFMHARGLKLGIYGDVGTKTCAGYPGSFNALYADAQTFASWEVDMVKMDGCYAGIRDFERLYSEFNRAINQTGRPMVYSCSWPAYEVQYGMNPNYKLIGEHCNLWRNYMDIADTWQSVESVIDYYAANQNALTAAAAPGRWNDPDMLVIGNFGLSYDQSKAQMALWAIMAAPLLMSNDLRRMRPEFKQILQNKAIIAVNQDPLGIMGRRVQSQYGVETWTRPVTPVVGESGFSFALVFFNRNTMGDTREHGAQLRTLGLVHPPGYRVTDLYENRFLGVYRPDDYLVVRVNPAGGVAMVKAEALQPLPSSPNAVARLQTVRFGPQPELPPGATIGLTGRSSEPEEPQPQPQPAAATCRRHSACKLSAVAVSP</sequence>
<keyword evidence="6 10" id="KW-1015">Disulfide bond</keyword>
<dbReference type="PANTHER" id="PTHR11452:SF83">
    <property type="entry name" value="ALPHA-GALACTOSIDASE"/>
    <property type="match status" value="1"/>
</dbReference>
<proteinExistence type="inferred from homology"/>
<feature type="region of interest" description="Disordered" evidence="11">
    <location>
        <begin position="1"/>
        <end position="41"/>
    </location>
</feature>
<evidence type="ECO:0000256" key="8">
    <source>
        <dbReference type="ARBA" id="ARBA00023228"/>
    </source>
</evidence>
<dbReference type="InterPro" id="IPR013780">
    <property type="entry name" value="Glyco_hydro_b"/>
</dbReference>
<dbReference type="Gene3D" id="3.20.20.70">
    <property type="entry name" value="Aldolase class I"/>
    <property type="match status" value="1"/>
</dbReference>
<evidence type="ECO:0000256" key="6">
    <source>
        <dbReference type="ARBA" id="ARBA00023157"/>
    </source>
</evidence>
<comment type="subcellular location">
    <subcellularLocation>
        <location evidence="1">Lysosome</location>
    </subcellularLocation>
</comment>
<dbReference type="GO" id="GO:0016020">
    <property type="term" value="C:membrane"/>
    <property type="evidence" value="ECO:0007669"/>
    <property type="project" value="GOC"/>
</dbReference>
<keyword evidence="12" id="KW-1133">Transmembrane helix</keyword>
<comment type="subunit">
    <text evidence="3 10">Homodimer.</text>
</comment>
<dbReference type="SUPFAM" id="SSF51445">
    <property type="entry name" value="(Trans)glycosidases"/>
    <property type="match status" value="1"/>
</dbReference>
<dbReference type="SUPFAM" id="SSF51011">
    <property type="entry name" value="Glycosyl hydrolase domain"/>
    <property type="match status" value="1"/>
</dbReference>
<evidence type="ECO:0000256" key="1">
    <source>
        <dbReference type="ARBA" id="ARBA00004371"/>
    </source>
</evidence>
<evidence type="ECO:0000256" key="5">
    <source>
        <dbReference type="ARBA" id="ARBA00023098"/>
    </source>
</evidence>
<accession>A0AAQ4DAZ7</accession>
<keyword evidence="12" id="KW-0472">Membrane</keyword>
<dbReference type="AlphaFoldDB" id="A0AAQ4DAZ7"/>
<dbReference type="Pfam" id="PF16499">
    <property type="entry name" value="Melibiase_2"/>
    <property type="match status" value="1"/>
</dbReference>
<dbReference type="PRINTS" id="PR00740">
    <property type="entry name" value="GLHYDRLASE27"/>
</dbReference>
<evidence type="ECO:0000259" key="13">
    <source>
        <dbReference type="Pfam" id="PF17450"/>
    </source>
</evidence>
<keyword evidence="9 10" id="KW-0326">Glycosidase</keyword>
<gene>
    <name evidence="14" type="ORF">V5799_002728</name>
</gene>
<name>A0AAQ4DAZ7_AMBAM</name>
<dbReference type="FunFam" id="3.20.20.70:FF:000070">
    <property type="entry name" value="Alpha-galactosidase"/>
    <property type="match status" value="1"/>
</dbReference>
<comment type="similarity">
    <text evidence="2 10">Belongs to the glycosyl hydrolase 27 family.</text>
</comment>
<dbReference type="EC" id="3.2.1.-" evidence="10"/>
<feature type="transmembrane region" description="Helical" evidence="12">
    <location>
        <begin position="65"/>
        <end position="85"/>
    </location>
</feature>
<evidence type="ECO:0000256" key="12">
    <source>
        <dbReference type="SAM" id="Phobius"/>
    </source>
</evidence>
<keyword evidence="7" id="KW-0325">Glycoprotein</keyword>
<evidence type="ECO:0000313" key="14">
    <source>
        <dbReference type="EMBL" id="KAK8759637.1"/>
    </source>
</evidence>
<dbReference type="PROSITE" id="PS00512">
    <property type="entry name" value="ALPHA_GALACTOSIDASE"/>
    <property type="match status" value="1"/>
</dbReference>
<evidence type="ECO:0000256" key="11">
    <source>
        <dbReference type="SAM" id="MobiDB-lite"/>
    </source>
</evidence>
<keyword evidence="8" id="KW-0458">Lysosome</keyword>
<keyword evidence="5" id="KW-0443">Lipid metabolism</keyword>
<dbReference type="Gene3D" id="2.60.40.1180">
    <property type="entry name" value="Golgi alpha-mannosidase II"/>
    <property type="match status" value="1"/>
</dbReference>
<protein>
    <recommendedName>
        <fullName evidence="10">Alpha-galactosidase</fullName>
        <ecNumber evidence="10">3.2.1.-</ecNumber>
    </recommendedName>
</protein>
<organism evidence="14 15">
    <name type="scientific">Amblyomma americanum</name>
    <name type="common">Lone star tick</name>
    <dbReference type="NCBI Taxonomy" id="6943"/>
    <lineage>
        <taxon>Eukaryota</taxon>
        <taxon>Metazoa</taxon>
        <taxon>Ecdysozoa</taxon>
        <taxon>Arthropoda</taxon>
        <taxon>Chelicerata</taxon>
        <taxon>Arachnida</taxon>
        <taxon>Acari</taxon>
        <taxon>Parasitiformes</taxon>
        <taxon>Ixodida</taxon>
        <taxon>Ixodoidea</taxon>
        <taxon>Ixodidae</taxon>
        <taxon>Amblyomminae</taxon>
        <taxon>Amblyomma</taxon>
    </lineage>
</organism>
<dbReference type="InterPro" id="IPR013785">
    <property type="entry name" value="Aldolase_TIM"/>
</dbReference>
<dbReference type="GO" id="GO:0005764">
    <property type="term" value="C:lysosome"/>
    <property type="evidence" value="ECO:0007669"/>
    <property type="project" value="UniProtKB-SubCell"/>
</dbReference>
<feature type="region of interest" description="Disordered" evidence="11">
    <location>
        <begin position="501"/>
        <end position="537"/>
    </location>
</feature>
<dbReference type="CDD" id="cd14792">
    <property type="entry name" value="GH27"/>
    <property type="match status" value="1"/>
</dbReference>
<dbReference type="InterPro" id="IPR035373">
    <property type="entry name" value="Melibiase/NAGA_C"/>
</dbReference>
<dbReference type="InterPro" id="IPR000111">
    <property type="entry name" value="Glyco_hydro_27/36_CS"/>
</dbReference>
<dbReference type="EMBL" id="JARKHS020032793">
    <property type="protein sequence ID" value="KAK8759637.1"/>
    <property type="molecule type" value="Genomic_DNA"/>
</dbReference>
<evidence type="ECO:0000256" key="3">
    <source>
        <dbReference type="ARBA" id="ARBA00011738"/>
    </source>
</evidence>
<comment type="caution">
    <text evidence="14">The sequence shown here is derived from an EMBL/GenBank/DDBJ whole genome shotgun (WGS) entry which is preliminary data.</text>
</comment>
<keyword evidence="15" id="KW-1185">Reference proteome</keyword>
<evidence type="ECO:0000256" key="2">
    <source>
        <dbReference type="ARBA" id="ARBA00009743"/>
    </source>
</evidence>
<reference evidence="14 15" key="1">
    <citation type="journal article" date="2023" name="Arcadia Sci">
        <title>De novo assembly of a long-read Amblyomma americanum tick genome.</title>
        <authorList>
            <person name="Chou S."/>
            <person name="Poskanzer K.E."/>
            <person name="Rollins M."/>
            <person name="Thuy-Boun P.S."/>
        </authorList>
    </citation>
    <scope>NUCLEOTIDE SEQUENCE [LARGE SCALE GENOMIC DNA]</scope>
    <source>
        <strain evidence="14">F_SG_1</strain>
        <tissue evidence="14">Salivary glands</tissue>
    </source>
</reference>
<keyword evidence="12" id="KW-0812">Transmembrane</keyword>
<dbReference type="Proteomes" id="UP001321473">
    <property type="component" value="Unassembled WGS sequence"/>
</dbReference>
<evidence type="ECO:0000313" key="15">
    <source>
        <dbReference type="Proteomes" id="UP001321473"/>
    </source>
</evidence>